<evidence type="ECO:0000313" key="3">
    <source>
        <dbReference type="EMBL" id="KAL0632089.1"/>
    </source>
</evidence>
<comment type="caution">
    <text evidence="3">The sequence shown here is derived from an EMBL/GenBank/DDBJ whole genome shotgun (WGS) entry which is preliminary data.</text>
</comment>
<feature type="domain" description="H-type lectin" evidence="2">
    <location>
        <begin position="179"/>
        <end position="242"/>
    </location>
</feature>
<keyword evidence="1" id="KW-0175">Coiled coil</keyword>
<organism evidence="3 4">
    <name type="scientific">Discina gigas</name>
    <dbReference type="NCBI Taxonomy" id="1032678"/>
    <lineage>
        <taxon>Eukaryota</taxon>
        <taxon>Fungi</taxon>
        <taxon>Dikarya</taxon>
        <taxon>Ascomycota</taxon>
        <taxon>Pezizomycotina</taxon>
        <taxon>Pezizomycetes</taxon>
        <taxon>Pezizales</taxon>
        <taxon>Discinaceae</taxon>
        <taxon>Discina</taxon>
    </lineage>
</organism>
<dbReference type="Gene3D" id="2.60.40.2080">
    <property type="match status" value="1"/>
</dbReference>
<sequence length="342" mass="37698">MTDSSSVTPYKPPSHLLGHWTAAELTLHFQEFRDSLENGPELAFERLAGSLREPLNNTARQQRAALDEWRKEKKALQESVDQLRLDLAELNTRLPRDIVGVDRADKVQGSSDPTMQRLVFKLNVTEKGVGATGTLTSSDLPGKPGGFTWADIGPCDSGFQSGYETVDRTPSGVLTGTQRNITFTEEFDSAPNVVVWLTNVDFQGHLSVGVWAADTDTKGFTLRIDTKPDIIIQSLGVAWVAYPSSRYSDFSGSANTISAKDWKCPQFSMSGSMPLYPGFGHDTRRFCAVNALELGEGKDLTLRVDTGITHRTIMEPHIMWQIEAEPPEACLYSVGISFIVLK</sequence>
<name>A0ABR3G820_9PEZI</name>
<dbReference type="EMBL" id="JBBBZM010000187">
    <property type="protein sequence ID" value="KAL0632089.1"/>
    <property type="molecule type" value="Genomic_DNA"/>
</dbReference>
<dbReference type="SUPFAM" id="SSF141086">
    <property type="entry name" value="Agglutinin HPA-like"/>
    <property type="match status" value="1"/>
</dbReference>
<proteinExistence type="predicted"/>
<accession>A0ABR3G820</accession>
<dbReference type="InterPro" id="IPR019019">
    <property type="entry name" value="H-type_lectin_domain"/>
</dbReference>
<dbReference type="Pfam" id="PF09458">
    <property type="entry name" value="H_lectin"/>
    <property type="match status" value="1"/>
</dbReference>
<evidence type="ECO:0000313" key="4">
    <source>
        <dbReference type="Proteomes" id="UP001447188"/>
    </source>
</evidence>
<protein>
    <recommendedName>
        <fullName evidence="2">H-type lectin domain-containing protein</fullName>
    </recommendedName>
</protein>
<feature type="coiled-coil region" evidence="1">
    <location>
        <begin position="59"/>
        <end position="93"/>
    </location>
</feature>
<dbReference type="InterPro" id="IPR037221">
    <property type="entry name" value="H-type_lectin_dom_sf"/>
</dbReference>
<reference evidence="3 4" key="1">
    <citation type="submission" date="2024-02" db="EMBL/GenBank/DDBJ databases">
        <title>Discinaceae phylogenomics.</title>
        <authorList>
            <person name="Dirks A.C."/>
            <person name="James T.Y."/>
        </authorList>
    </citation>
    <scope>NUCLEOTIDE SEQUENCE [LARGE SCALE GENOMIC DNA]</scope>
    <source>
        <strain evidence="3 4">ACD0624</strain>
    </source>
</reference>
<evidence type="ECO:0000256" key="1">
    <source>
        <dbReference type="SAM" id="Coils"/>
    </source>
</evidence>
<gene>
    <name evidence="3" type="ORF">Q9L58_009021</name>
</gene>
<evidence type="ECO:0000259" key="2">
    <source>
        <dbReference type="Pfam" id="PF09458"/>
    </source>
</evidence>
<keyword evidence="4" id="KW-1185">Reference proteome</keyword>
<dbReference type="Proteomes" id="UP001447188">
    <property type="component" value="Unassembled WGS sequence"/>
</dbReference>